<evidence type="ECO:0000313" key="4">
    <source>
        <dbReference type="Proteomes" id="UP000662701"/>
    </source>
</evidence>
<organism evidence="3 4">
    <name type="scientific">Gluconobacter cadivus</name>
    <dbReference type="NCBI Taxonomy" id="2728101"/>
    <lineage>
        <taxon>Bacteria</taxon>
        <taxon>Pseudomonadati</taxon>
        <taxon>Pseudomonadota</taxon>
        <taxon>Alphaproteobacteria</taxon>
        <taxon>Acetobacterales</taxon>
        <taxon>Acetobacteraceae</taxon>
        <taxon>Gluconobacter</taxon>
    </lineage>
</organism>
<keyword evidence="4" id="KW-1185">Reference proteome</keyword>
<feature type="transmembrane region" description="Helical" evidence="1">
    <location>
        <begin position="84"/>
        <end position="104"/>
    </location>
</feature>
<feature type="domain" description="Ancillary SecYEG translocon subunit/Cell division coordinator CpoB TPR" evidence="2">
    <location>
        <begin position="89"/>
        <end position="198"/>
    </location>
</feature>
<evidence type="ECO:0000313" key="3">
    <source>
        <dbReference type="EMBL" id="MBF0887484.1"/>
    </source>
</evidence>
<evidence type="ECO:0000259" key="2">
    <source>
        <dbReference type="Pfam" id="PF09976"/>
    </source>
</evidence>
<name>A0ABR9YT40_9PROT</name>
<keyword evidence="1" id="KW-1133">Transmembrane helix</keyword>
<keyword evidence="1" id="KW-0812">Transmembrane</keyword>
<proteinExistence type="predicted"/>
<protein>
    <submittedName>
        <fullName evidence="3">Tetratricopeptide repeat protein</fullName>
    </submittedName>
</protein>
<reference evidence="4" key="1">
    <citation type="submission" date="2020-04" db="EMBL/GenBank/DDBJ databases">
        <title>Description of novel Gluconacetobacter.</title>
        <authorList>
            <person name="Sombolestani A."/>
        </authorList>
    </citation>
    <scope>NUCLEOTIDE SEQUENCE [LARGE SCALE GENOMIC DNA]</scope>
    <source>
        <strain evidence="4">LMG 1745</strain>
    </source>
</reference>
<accession>A0ABR9YT40</accession>
<keyword evidence="1" id="KW-0472">Membrane</keyword>
<reference evidence="3 4" key="2">
    <citation type="submission" date="2020-11" db="EMBL/GenBank/DDBJ databases">
        <title>Description of novel Gluconobacter species.</title>
        <authorList>
            <person name="Cleenwerck I."/>
            <person name="Cnockaert M."/>
            <person name="Borremans W."/>
            <person name="Wieme A.D."/>
            <person name="De Vuyst L."/>
            <person name="Vandamme P."/>
        </authorList>
    </citation>
    <scope>NUCLEOTIDE SEQUENCE [LARGE SCALE GENOMIC DNA]</scope>
    <source>
        <strain evidence="3 4">LMG 1745</strain>
    </source>
</reference>
<sequence>MRWVALRKSECRSDFLTKTGFSALRATRISVRACEAFAATVRHLYGRANSLKTDPAGDQVADDFITQIDEEMQAQRLRAMARRIGAVAGVVVLVGAIGGGVWGWNSHARHVAQKAASARYFTAMAALSDPKRDAAALSKATATLQDLAEHGPAGARSYAALRLADLQVQAHQNAAALQSWKSVADDSAAEPSLRDMARYMALNAQTASPADPKSVRSGYEALAQGGGAWAPLAQEGLVALDLRSGATADQQKEARRILTQIVSSANATEGVRARAQALLETFGDAG</sequence>
<dbReference type="EMBL" id="JABCQH010000002">
    <property type="protein sequence ID" value="MBF0887484.1"/>
    <property type="molecule type" value="Genomic_DNA"/>
</dbReference>
<evidence type="ECO:0000256" key="1">
    <source>
        <dbReference type="SAM" id="Phobius"/>
    </source>
</evidence>
<comment type="caution">
    <text evidence="3">The sequence shown here is derived from an EMBL/GenBank/DDBJ whole genome shotgun (WGS) entry which is preliminary data.</text>
</comment>
<dbReference type="Pfam" id="PF09976">
    <property type="entry name" value="TPR_21"/>
    <property type="match status" value="1"/>
</dbReference>
<gene>
    <name evidence="3" type="ORF">HKD19_02830</name>
</gene>
<dbReference type="InterPro" id="IPR018704">
    <property type="entry name" value="SecYEG/CpoB_TPR"/>
</dbReference>
<dbReference type="Proteomes" id="UP000662701">
    <property type="component" value="Unassembled WGS sequence"/>
</dbReference>